<evidence type="ECO:0000313" key="2">
    <source>
        <dbReference type="EMBL" id="CAD8494249.1"/>
    </source>
</evidence>
<accession>A0A7S0HPE6</accession>
<keyword evidence="1" id="KW-0175">Coiled coil</keyword>
<gene>
    <name evidence="2" type="ORF">HPHI1048_LOCUS16015</name>
</gene>
<dbReference type="EMBL" id="HBEO01023754">
    <property type="protein sequence ID" value="CAD8494249.1"/>
    <property type="molecule type" value="Transcribed_RNA"/>
</dbReference>
<sequence>MEEQVLDLSMQLAQHEAQNKLGAETEVEGAKVQEQLEAVDCLHAREEEFREVIRGNDSIRQFCLTLVKTILQLRRSCEDLRTRLSEQVDQLPYRRDAAALREILRQVQKDLDNERAATSQLKERLTRLEQPGVSLFKNPFLQ</sequence>
<proteinExistence type="predicted"/>
<feature type="coiled-coil region" evidence="1">
    <location>
        <begin position="97"/>
        <end position="124"/>
    </location>
</feature>
<evidence type="ECO:0000256" key="1">
    <source>
        <dbReference type="SAM" id="Coils"/>
    </source>
</evidence>
<protein>
    <submittedName>
        <fullName evidence="2">Uncharacterized protein</fullName>
    </submittedName>
</protein>
<reference evidence="2" key="1">
    <citation type="submission" date="2021-01" db="EMBL/GenBank/DDBJ databases">
        <authorList>
            <person name="Corre E."/>
            <person name="Pelletier E."/>
            <person name="Niang G."/>
            <person name="Scheremetjew M."/>
            <person name="Finn R."/>
            <person name="Kale V."/>
            <person name="Holt S."/>
            <person name="Cochrane G."/>
            <person name="Meng A."/>
            <person name="Brown T."/>
            <person name="Cohen L."/>
        </authorList>
    </citation>
    <scope>NUCLEOTIDE SEQUENCE</scope>
    <source>
        <strain evidence="2">CCMP325</strain>
    </source>
</reference>
<dbReference type="AlphaFoldDB" id="A0A7S0HPE6"/>
<name>A0A7S0HPE6_9CRYP</name>
<organism evidence="2">
    <name type="scientific">Hanusia phi</name>
    <dbReference type="NCBI Taxonomy" id="3032"/>
    <lineage>
        <taxon>Eukaryota</taxon>
        <taxon>Cryptophyceae</taxon>
        <taxon>Pyrenomonadales</taxon>
        <taxon>Geminigeraceae</taxon>
        <taxon>Hanusia</taxon>
    </lineage>
</organism>